<dbReference type="Pfam" id="PF13416">
    <property type="entry name" value="SBP_bac_8"/>
    <property type="match status" value="1"/>
</dbReference>
<dbReference type="PROSITE" id="PS51318">
    <property type="entry name" value="TAT"/>
    <property type="match status" value="1"/>
</dbReference>
<dbReference type="OrthoDB" id="3951689at2"/>
<dbReference type="PROSITE" id="PS51257">
    <property type="entry name" value="PROKAR_LIPOPROTEIN"/>
    <property type="match status" value="1"/>
</dbReference>
<proteinExistence type="inferred from homology"/>
<gene>
    <name evidence="4" type="ORF">CLV30_103101</name>
</gene>
<name>A0A2P8E8Z8_9ACTN</name>
<dbReference type="Proteomes" id="UP000243528">
    <property type="component" value="Unassembled WGS sequence"/>
</dbReference>
<keyword evidence="5" id="KW-1185">Reference proteome</keyword>
<dbReference type="SUPFAM" id="SSF53850">
    <property type="entry name" value="Periplasmic binding protein-like II"/>
    <property type="match status" value="1"/>
</dbReference>
<dbReference type="GO" id="GO:0055052">
    <property type="term" value="C:ATP-binding cassette (ABC) transporter complex, substrate-binding subunit-containing"/>
    <property type="evidence" value="ECO:0007669"/>
    <property type="project" value="TreeGrafter"/>
</dbReference>
<dbReference type="InterPro" id="IPR006059">
    <property type="entry name" value="SBP"/>
</dbReference>
<evidence type="ECO:0000256" key="3">
    <source>
        <dbReference type="ARBA" id="ARBA00022729"/>
    </source>
</evidence>
<dbReference type="AlphaFoldDB" id="A0A2P8E8Z8"/>
<organism evidence="4 5">
    <name type="scientific">Haloactinopolyspora alba</name>
    <dbReference type="NCBI Taxonomy" id="648780"/>
    <lineage>
        <taxon>Bacteria</taxon>
        <taxon>Bacillati</taxon>
        <taxon>Actinomycetota</taxon>
        <taxon>Actinomycetes</taxon>
        <taxon>Jiangellales</taxon>
        <taxon>Jiangellaceae</taxon>
        <taxon>Haloactinopolyspora</taxon>
    </lineage>
</organism>
<keyword evidence="2" id="KW-0813">Transport</keyword>
<comment type="similarity">
    <text evidence="1">Belongs to the bacterial solute-binding protein 1 family.</text>
</comment>
<accession>A0A2P8E8Z8</accession>
<reference evidence="4 5" key="1">
    <citation type="submission" date="2018-03" db="EMBL/GenBank/DDBJ databases">
        <title>Genomic Encyclopedia of Archaeal and Bacterial Type Strains, Phase II (KMG-II): from individual species to whole genera.</title>
        <authorList>
            <person name="Goeker M."/>
        </authorList>
    </citation>
    <scope>NUCLEOTIDE SEQUENCE [LARGE SCALE GENOMIC DNA]</scope>
    <source>
        <strain evidence="4 5">DSM 45211</strain>
    </source>
</reference>
<keyword evidence="3" id="KW-0732">Signal</keyword>
<dbReference type="RefSeq" id="WP_106536183.1">
    <property type="nucleotide sequence ID" value="NZ_ML142901.1"/>
</dbReference>
<evidence type="ECO:0000256" key="1">
    <source>
        <dbReference type="ARBA" id="ARBA00008520"/>
    </source>
</evidence>
<evidence type="ECO:0000256" key="2">
    <source>
        <dbReference type="ARBA" id="ARBA00022448"/>
    </source>
</evidence>
<dbReference type="GO" id="GO:0042956">
    <property type="term" value="P:maltodextrin transmembrane transport"/>
    <property type="evidence" value="ECO:0007669"/>
    <property type="project" value="TreeGrafter"/>
</dbReference>
<dbReference type="GO" id="GO:0015768">
    <property type="term" value="P:maltose transport"/>
    <property type="evidence" value="ECO:0007669"/>
    <property type="project" value="TreeGrafter"/>
</dbReference>
<dbReference type="EMBL" id="PYGE01000003">
    <property type="protein sequence ID" value="PSL05949.1"/>
    <property type="molecule type" value="Genomic_DNA"/>
</dbReference>
<dbReference type="PANTHER" id="PTHR30061:SF50">
    <property type="entry name" value="MALTOSE_MALTODEXTRIN-BINDING PERIPLASMIC PROTEIN"/>
    <property type="match status" value="1"/>
</dbReference>
<protein>
    <submittedName>
        <fullName evidence="4">Carbohydrate ABC transporter substrate-binding protein (CUT1 family)</fullName>
    </submittedName>
</protein>
<evidence type="ECO:0000313" key="4">
    <source>
        <dbReference type="EMBL" id="PSL05949.1"/>
    </source>
</evidence>
<dbReference type="PANTHER" id="PTHR30061">
    <property type="entry name" value="MALTOSE-BINDING PERIPLASMIC PROTEIN"/>
    <property type="match status" value="1"/>
</dbReference>
<dbReference type="GO" id="GO:1901982">
    <property type="term" value="F:maltose binding"/>
    <property type="evidence" value="ECO:0007669"/>
    <property type="project" value="TreeGrafter"/>
</dbReference>
<dbReference type="Gene3D" id="3.40.190.10">
    <property type="entry name" value="Periplasmic binding protein-like II"/>
    <property type="match status" value="1"/>
</dbReference>
<evidence type="ECO:0000313" key="5">
    <source>
        <dbReference type="Proteomes" id="UP000243528"/>
    </source>
</evidence>
<dbReference type="InterPro" id="IPR006311">
    <property type="entry name" value="TAT_signal"/>
</dbReference>
<comment type="caution">
    <text evidence="4">The sequence shown here is derived from an EMBL/GenBank/DDBJ whole genome shotgun (WGS) entry which is preliminary data.</text>
</comment>
<sequence>MSPSNLRSGMSRRAFLARTGVGMVVLSPAGALVACGNGGGGTSGSGSVEEVTLNSHGLAEGADAAVYEKLMKRYQDETGVKIDGNGIPFAEALNQYILQARSGNLSGVVSLPQGWIPPLAEMDALVDLAPVMDKSLFTDGSVQTVTYNDMTLALPTTAGAIGLVGNGLLLDKAGVDGLPTDVDEFESALEAIKTLDSDLIPYAAMTGIEQGSDIAFWMRAFGSDVIDDSGMVSLGDDASVAALEWYKSLLDRGLIAPNMNRFDARALFAQGRTAFYDDADIAPSIIEQETSDSKLLDNMVPVPRPGVPGVDVPPQSITWGGGGYAVLKGDDDVEQASTDFASWLSTDLEAVITVFEGTGRAPVLKEARQDERFTSDEWASTWAEEIAAHARPLFAFYAESARMKEIMGEMVEAVMLGNKDAATGAADAAGELEALIEQS</sequence>